<dbReference type="GO" id="GO:0051607">
    <property type="term" value="P:defense response to virus"/>
    <property type="evidence" value="ECO:0007669"/>
    <property type="project" value="UniProtKB-KW"/>
</dbReference>
<dbReference type="InterPro" id="IPR006483">
    <property type="entry name" value="CRISPR-assoc_Cas3_HD"/>
</dbReference>
<keyword evidence="9" id="KW-0051">Antiviral defense</keyword>
<evidence type="ECO:0000256" key="3">
    <source>
        <dbReference type="ARBA" id="ARBA00012552"/>
    </source>
</evidence>
<evidence type="ECO:0000256" key="1">
    <source>
        <dbReference type="ARBA" id="ARBA00006847"/>
    </source>
</evidence>
<evidence type="ECO:0000256" key="8">
    <source>
        <dbReference type="ARBA" id="ARBA00022840"/>
    </source>
</evidence>
<dbReference type="PROSITE" id="PS51192">
    <property type="entry name" value="HELICASE_ATP_BIND_1"/>
    <property type="match status" value="1"/>
</dbReference>
<dbReference type="SMART" id="SM00487">
    <property type="entry name" value="DEXDc"/>
    <property type="match status" value="1"/>
</dbReference>
<keyword evidence="6" id="KW-0378">Hydrolase</keyword>
<evidence type="ECO:0000256" key="9">
    <source>
        <dbReference type="ARBA" id="ARBA00023118"/>
    </source>
</evidence>
<evidence type="ECO:0000259" key="10">
    <source>
        <dbReference type="PROSITE" id="PS51192"/>
    </source>
</evidence>
<evidence type="ECO:0000259" key="11">
    <source>
        <dbReference type="PROSITE" id="PS51643"/>
    </source>
</evidence>
<evidence type="ECO:0000256" key="4">
    <source>
        <dbReference type="ARBA" id="ARBA00022723"/>
    </source>
</evidence>
<feature type="domain" description="HD Cas3-type" evidence="11">
    <location>
        <begin position="35"/>
        <end position="221"/>
    </location>
</feature>
<dbReference type="PANTHER" id="PTHR47963">
    <property type="entry name" value="DEAD-BOX ATP-DEPENDENT RNA HELICASE 47, MITOCHONDRIAL"/>
    <property type="match status" value="1"/>
</dbReference>
<keyword evidence="8" id="KW-0067">ATP-binding</keyword>
<evidence type="ECO:0000256" key="2">
    <source>
        <dbReference type="ARBA" id="ARBA00009046"/>
    </source>
</evidence>
<keyword evidence="5" id="KW-0547">Nucleotide-binding</keyword>
<dbReference type="CDD" id="cd09641">
    <property type="entry name" value="Cas3''_I"/>
    <property type="match status" value="1"/>
</dbReference>
<dbReference type="PROSITE" id="PS51643">
    <property type="entry name" value="HD_CAS3"/>
    <property type="match status" value="1"/>
</dbReference>
<dbReference type="SUPFAM" id="SSF52540">
    <property type="entry name" value="P-loop containing nucleoside triphosphate hydrolases"/>
    <property type="match status" value="1"/>
</dbReference>
<name>A0A6J7L4X7_9ZZZZ</name>
<dbReference type="GO" id="GO:0003724">
    <property type="term" value="F:RNA helicase activity"/>
    <property type="evidence" value="ECO:0007669"/>
    <property type="project" value="UniProtKB-EC"/>
</dbReference>
<comment type="similarity">
    <text evidence="1">In the N-terminal section; belongs to the CRISPR-associated nuclease Cas3-HD family.</text>
</comment>
<dbReference type="GO" id="GO:0046872">
    <property type="term" value="F:metal ion binding"/>
    <property type="evidence" value="ECO:0007669"/>
    <property type="project" value="UniProtKB-KW"/>
</dbReference>
<evidence type="ECO:0000256" key="6">
    <source>
        <dbReference type="ARBA" id="ARBA00022801"/>
    </source>
</evidence>
<comment type="similarity">
    <text evidence="2">In the central section; belongs to the CRISPR-associated helicase Cas3 family.</text>
</comment>
<dbReference type="EC" id="3.6.4.13" evidence="3"/>
<evidence type="ECO:0000313" key="12">
    <source>
        <dbReference type="EMBL" id="CAB4963047.1"/>
    </source>
</evidence>
<dbReference type="InterPro" id="IPR011545">
    <property type="entry name" value="DEAD/DEAH_box_helicase_dom"/>
</dbReference>
<dbReference type="InterPro" id="IPR014001">
    <property type="entry name" value="Helicase_ATP-bd"/>
</dbReference>
<feature type="domain" description="Helicase ATP-binding" evidence="10">
    <location>
        <begin position="277"/>
        <end position="461"/>
    </location>
</feature>
<dbReference type="EMBL" id="CAFBNE010000086">
    <property type="protein sequence ID" value="CAB4963047.1"/>
    <property type="molecule type" value="Genomic_DNA"/>
</dbReference>
<dbReference type="AlphaFoldDB" id="A0A6J7L4X7"/>
<accession>A0A6J7L4X7</accession>
<dbReference type="InterPro" id="IPR027417">
    <property type="entry name" value="P-loop_NTPase"/>
</dbReference>
<protein>
    <recommendedName>
        <fullName evidence="3">RNA helicase</fullName>
        <ecNumber evidence="3">3.6.4.13</ecNumber>
    </recommendedName>
</protein>
<dbReference type="InterPro" id="IPR038257">
    <property type="entry name" value="CRISPR-assoc_Cas3_HD_sf"/>
</dbReference>
<dbReference type="Gene3D" id="3.40.50.300">
    <property type="entry name" value="P-loop containing nucleotide triphosphate hydrolases"/>
    <property type="match status" value="2"/>
</dbReference>
<dbReference type="InterPro" id="IPR050547">
    <property type="entry name" value="DEAD_box_RNA_helicases"/>
</dbReference>
<gene>
    <name evidence="12" type="ORF">UFOPK3772_02341</name>
</gene>
<dbReference type="NCBIfam" id="TIGR01596">
    <property type="entry name" value="cas3_HD"/>
    <property type="match status" value="1"/>
</dbReference>
<keyword evidence="7" id="KW-0347">Helicase</keyword>
<proteinExistence type="inferred from homology"/>
<evidence type="ECO:0000256" key="7">
    <source>
        <dbReference type="ARBA" id="ARBA00022806"/>
    </source>
</evidence>
<dbReference type="GO" id="GO:0016787">
    <property type="term" value="F:hydrolase activity"/>
    <property type="evidence" value="ECO:0007669"/>
    <property type="project" value="UniProtKB-KW"/>
</dbReference>
<dbReference type="Gene3D" id="1.10.3210.30">
    <property type="match status" value="1"/>
</dbReference>
<dbReference type="Pfam" id="PF22590">
    <property type="entry name" value="Cas3-like_C_2"/>
    <property type="match status" value="1"/>
</dbReference>
<reference evidence="12" key="1">
    <citation type="submission" date="2020-05" db="EMBL/GenBank/DDBJ databases">
        <authorList>
            <person name="Chiriac C."/>
            <person name="Salcher M."/>
            <person name="Ghai R."/>
            <person name="Kavagutti S V."/>
        </authorList>
    </citation>
    <scope>NUCLEOTIDE SEQUENCE</scope>
</reference>
<dbReference type="CDD" id="cd17930">
    <property type="entry name" value="DEXHc_cas3"/>
    <property type="match status" value="1"/>
</dbReference>
<dbReference type="GO" id="GO:0003723">
    <property type="term" value="F:RNA binding"/>
    <property type="evidence" value="ECO:0007669"/>
    <property type="project" value="TreeGrafter"/>
</dbReference>
<dbReference type="PANTHER" id="PTHR47963:SF8">
    <property type="entry name" value="ATP-DEPENDENT RNA HELICASE DEAD"/>
    <property type="match status" value="1"/>
</dbReference>
<keyword evidence="4" id="KW-0479">Metal-binding</keyword>
<sequence length="786" mass="84248">MEFPRYPGVLAVTWNWHRYGAGFGGSVQWAHSASANGRWHRLDDHLVDTGELAGEFAAPFGATSLTRWLGRVHDLGKAPCAWQEALVSAASTGRATGVRHKEHAARLAGRELVRTVGGEVAAVIAASALLGHHSGIPDLSSGDAGARSTRDALTEGALDEEISAAVEALQSTLGDLVVEAHDVDLPSWLPTDASGTDPVCIRRLEMFTRMAHSALVDADFLDTQRHFSDSAQPRVAPAEDFALLSSDFASARANLVTGRLATAVGRVRESVYEQAMSYAQNPPGMFRLPAPTGSGKTLTAMGFALQHAASNGLRRVVVAVPFTSITTQNAQVYREMLDRPGLPRVLEHHSAVLDGDAGSSRWRRLAAENWDAPVVVTTTVQLFESLLSNRPSHTRKLHRLAGSVIVLDEVQSLPMSLLPVILDVLRTLVDDYGATVVLSTATQPQFWALPVWAGFPSTSLLPQEQAVRSSLRRVSYEWRLGQPKPTWPEVAGWLAAERQALVIVNTTQDAQSLHRATLDAVQPGSTVLHLSTRMCGAHRLDTLARVRGLLDDGDPVLLVSTQVVEAGVDVDFPAVFRAIGPPDSIAQAAGRANREGRLAGLGRVVVFDPADGGLPGAEYRTATELARQGFAAPAIDPDDVTALATYYEDLYAKLLPGGASGRGTAISGARESFKFRETASLFRMIDDAGVPVIVEYDDPHQHAAGLIARLRAGGSLDPQEWRFLQTRTATLSRAVAAKAVAAGLAADVTPPAKDGQSGRVLAWQGRYDDLRGIDPNEPTNAEEVIW</sequence>
<dbReference type="InterPro" id="IPR054712">
    <property type="entry name" value="Cas3-like_dom"/>
</dbReference>
<dbReference type="GO" id="GO:0005524">
    <property type="term" value="F:ATP binding"/>
    <property type="evidence" value="ECO:0007669"/>
    <property type="project" value="UniProtKB-KW"/>
</dbReference>
<evidence type="ECO:0000256" key="5">
    <source>
        <dbReference type="ARBA" id="ARBA00022741"/>
    </source>
</evidence>
<dbReference type="Pfam" id="PF00270">
    <property type="entry name" value="DEAD"/>
    <property type="match status" value="1"/>
</dbReference>
<organism evidence="12">
    <name type="scientific">freshwater metagenome</name>
    <dbReference type="NCBI Taxonomy" id="449393"/>
    <lineage>
        <taxon>unclassified sequences</taxon>
        <taxon>metagenomes</taxon>
        <taxon>ecological metagenomes</taxon>
    </lineage>
</organism>